<name>A0A397JXC1_9GLOM</name>
<keyword evidence="2" id="KW-1185">Reference proteome</keyword>
<dbReference type="EMBL" id="PQFF01000007">
    <property type="protein sequence ID" value="RHZ89924.1"/>
    <property type="molecule type" value="Genomic_DNA"/>
</dbReference>
<reference evidence="1 2" key="1">
    <citation type="submission" date="2018-08" db="EMBL/GenBank/DDBJ databases">
        <title>Genome and evolution of the arbuscular mycorrhizal fungus Diversispora epigaea (formerly Glomus versiforme) and its bacterial endosymbionts.</title>
        <authorList>
            <person name="Sun X."/>
            <person name="Fei Z."/>
            <person name="Harrison M."/>
        </authorList>
    </citation>
    <scope>NUCLEOTIDE SEQUENCE [LARGE SCALE GENOMIC DNA]</scope>
    <source>
        <strain evidence="1 2">IT104</strain>
    </source>
</reference>
<proteinExistence type="predicted"/>
<dbReference type="AlphaFoldDB" id="A0A397JXC1"/>
<organism evidence="1 2">
    <name type="scientific">Diversispora epigaea</name>
    <dbReference type="NCBI Taxonomy" id="1348612"/>
    <lineage>
        <taxon>Eukaryota</taxon>
        <taxon>Fungi</taxon>
        <taxon>Fungi incertae sedis</taxon>
        <taxon>Mucoromycota</taxon>
        <taxon>Glomeromycotina</taxon>
        <taxon>Glomeromycetes</taxon>
        <taxon>Diversisporales</taxon>
        <taxon>Diversisporaceae</taxon>
        <taxon>Diversispora</taxon>
    </lineage>
</organism>
<sequence>MWELLFTYKLWNKDDFLTLKLLCNNDYRILDKISLNSRERTIISNEHAAEISSWIDHKIPTYSSTNYPYEFHPILRIYRLLEHVLNNNIYMHTNDSFIFSLKNDNIQNSFLQGGQIPIWICPSQTINLCGCGDYNYYNYHEKRQFSIDDDYEVFKKLPKKYQF</sequence>
<comment type="caution">
    <text evidence="1">The sequence shown here is derived from an EMBL/GenBank/DDBJ whole genome shotgun (WGS) entry which is preliminary data.</text>
</comment>
<evidence type="ECO:0000313" key="2">
    <source>
        <dbReference type="Proteomes" id="UP000266861"/>
    </source>
</evidence>
<accession>A0A397JXC1</accession>
<gene>
    <name evidence="1" type="ORF">Glove_9g174</name>
</gene>
<evidence type="ECO:0000313" key="1">
    <source>
        <dbReference type="EMBL" id="RHZ89924.1"/>
    </source>
</evidence>
<dbReference type="Proteomes" id="UP000266861">
    <property type="component" value="Unassembled WGS sequence"/>
</dbReference>
<protein>
    <submittedName>
        <fullName evidence="1">Uncharacterized protein</fullName>
    </submittedName>
</protein>